<reference evidence="4 5" key="1">
    <citation type="submission" date="2019-12" db="EMBL/GenBank/DDBJ databases">
        <title>Rhizobium genotypes associated with high levels of biological nitrogen fixation by grain legumes in a temperate-maritime cropping system.</title>
        <authorList>
            <person name="Maluk M."/>
            <person name="Francesc Ferrando Molina F."/>
            <person name="Lopez Del Egido L."/>
            <person name="Lafos M."/>
            <person name="Langarica-Fuentes A."/>
            <person name="Gebre Yohannes G."/>
            <person name="Young M.W."/>
            <person name="Martin P."/>
            <person name="Gantlett R."/>
            <person name="Kenicer G."/>
            <person name="Hawes C."/>
            <person name="Begg G.S."/>
            <person name="Quilliam R.S."/>
            <person name="Squire G.R."/>
            <person name="Poole P.S."/>
            <person name="Young P.W."/>
            <person name="Iannetta P.M."/>
            <person name="James E.K."/>
        </authorList>
    </citation>
    <scope>NUCLEOTIDE SEQUENCE [LARGE SCALE GENOMIC DNA]</scope>
    <source>
        <strain evidence="4 5">JHI1118</strain>
    </source>
</reference>
<dbReference type="SMART" id="SM00829">
    <property type="entry name" value="PKS_ER"/>
    <property type="match status" value="1"/>
</dbReference>
<protein>
    <recommendedName>
        <fullName evidence="2">Zinc-type alcohol dehydrogenase-like protein</fullName>
    </recommendedName>
</protein>
<comment type="caution">
    <text evidence="4">The sequence shown here is derived from an EMBL/GenBank/DDBJ whole genome shotgun (WGS) entry which is preliminary data.</text>
</comment>
<dbReference type="InterPro" id="IPR013154">
    <property type="entry name" value="ADH-like_N"/>
</dbReference>
<keyword evidence="2" id="KW-0479">Metal-binding</keyword>
<dbReference type="NCBIfam" id="TIGR02817">
    <property type="entry name" value="adh_fam_1"/>
    <property type="match status" value="1"/>
</dbReference>
<keyword evidence="2" id="KW-0560">Oxidoreductase</keyword>
<feature type="domain" description="Enoyl reductase (ER)" evidence="3">
    <location>
        <begin position="13"/>
        <end position="332"/>
    </location>
</feature>
<dbReference type="InterPro" id="IPR014182">
    <property type="entry name" value="ADH_Zn_typ-1"/>
</dbReference>
<evidence type="ECO:0000256" key="2">
    <source>
        <dbReference type="RuleBase" id="RU364000"/>
    </source>
</evidence>
<dbReference type="AlphaFoldDB" id="A0A6L9U8K4"/>
<dbReference type="PANTHER" id="PTHR44154:SF1">
    <property type="entry name" value="QUINONE OXIDOREDUCTASE"/>
    <property type="match status" value="1"/>
</dbReference>
<dbReference type="Proteomes" id="UP000483035">
    <property type="component" value="Unassembled WGS sequence"/>
</dbReference>
<evidence type="ECO:0000313" key="5">
    <source>
        <dbReference type="Proteomes" id="UP000483035"/>
    </source>
</evidence>
<evidence type="ECO:0000313" key="4">
    <source>
        <dbReference type="EMBL" id="NEI72293.1"/>
    </source>
</evidence>
<name>A0A6L9U8K4_9HYPH</name>
<dbReference type="InterPro" id="IPR011032">
    <property type="entry name" value="GroES-like_sf"/>
</dbReference>
<proteinExistence type="inferred from homology"/>
<dbReference type="Pfam" id="PF13602">
    <property type="entry name" value="ADH_zinc_N_2"/>
    <property type="match status" value="1"/>
</dbReference>
<dbReference type="InterPro" id="IPR051603">
    <property type="entry name" value="Zinc-ADH_QOR/CCCR"/>
</dbReference>
<dbReference type="SUPFAM" id="SSF50129">
    <property type="entry name" value="GroES-like"/>
    <property type="match status" value="1"/>
</dbReference>
<dbReference type="Pfam" id="PF08240">
    <property type="entry name" value="ADH_N"/>
    <property type="match status" value="1"/>
</dbReference>
<dbReference type="Gene3D" id="3.90.180.10">
    <property type="entry name" value="Medium-chain alcohol dehydrogenases, catalytic domain"/>
    <property type="match status" value="1"/>
</dbReference>
<dbReference type="GO" id="GO:0016491">
    <property type="term" value="F:oxidoreductase activity"/>
    <property type="evidence" value="ECO:0007669"/>
    <property type="project" value="UniProtKB-KW"/>
</dbReference>
<gene>
    <name evidence="4" type="ORF">GR212_22160</name>
</gene>
<dbReference type="InterPro" id="IPR036291">
    <property type="entry name" value="NAD(P)-bd_dom_sf"/>
</dbReference>
<evidence type="ECO:0000259" key="3">
    <source>
        <dbReference type="SMART" id="SM00829"/>
    </source>
</evidence>
<keyword evidence="2" id="KW-0862">Zinc</keyword>
<dbReference type="InterPro" id="IPR020843">
    <property type="entry name" value="ER"/>
</dbReference>
<dbReference type="SUPFAM" id="SSF51735">
    <property type="entry name" value="NAD(P)-binding Rossmann-fold domains"/>
    <property type="match status" value="1"/>
</dbReference>
<accession>A0A6L9U8K4</accession>
<organism evidence="4 5">
    <name type="scientific">Rhizobium lusitanum</name>
    <dbReference type="NCBI Taxonomy" id="293958"/>
    <lineage>
        <taxon>Bacteria</taxon>
        <taxon>Pseudomonadati</taxon>
        <taxon>Pseudomonadota</taxon>
        <taxon>Alphaproteobacteria</taxon>
        <taxon>Hyphomicrobiales</taxon>
        <taxon>Rhizobiaceae</taxon>
        <taxon>Rhizobium/Agrobacterium group</taxon>
        <taxon>Rhizobium</taxon>
    </lineage>
</organism>
<sequence length="336" mass="35893">MKAVGYYRAGPIRNSDSLVDLTIPPPSLQPHDLLVRVHAISVNPVDTKVRMGVEPKDGGAKILGYDAAGIVEAVGPEATLFKPGDEVFYAGDITRPGTNAELHAVDERLAGRKPASLDWAAAAALPLTSITAWEALFDRLDVHRPVPGANAILIVGSGGVGSIAIQLAKAMTELTIVTTASLPEGEARARSLGAHHVIDYRQPLDKAYAALGVGAPGFVFSTTHTKEHLPEIGRLIGPQGRIACIDDPDMLDIVELKSKMLSVHWEFMFGRAMYQTADMIEQHRLLNEVAALVDAGRVVSTMTERLSPISAATLREAHARVEAGTARGKIVLEGWS</sequence>
<dbReference type="RefSeq" id="WP_163989453.1">
    <property type="nucleotide sequence ID" value="NZ_WUEY01000011.1"/>
</dbReference>
<dbReference type="EMBL" id="WUEY01000011">
    <property type="protein sequence ID" value="NEI72293.1"/>
    <property type="molecule type" value="Genomic_DNA"/>
</dbReference>
<dbReference type="CDD" id="cd08252">
    <property type="entry name" value="AL_MDR"/>
    <property type="match status" value="1"/>
</dbReference>
<keyword evidence="1" id="KW-0521">NADP</keyword>
<comment type="similarity">
    <text evidence="2">Belongs to the zinc-containing alcohol dehydrogenase family. Quinone oxidoreductase subfamily.</text>
</comment>
<dbReference type="GO" id="GO:0008270">
    <property type="term" value="F:zinc ion binding"/>
    <property type="evidence" value="ECO:0007669"/>
    <property type="project" value="InterPro"/>
</dbReference>
<dbReference type="PANTHER" id="PTHR44154">
    <property type="entry name" value="QUINONE OXIDOREDUCTASE"/>
    <property type="match status" value="1"/>
</dbReference>
<evidence type="ECO:0000256" key="1">
    <source>
        <dbReference type="ARBA" id="ARBA00022857"/>
    </source>
</evidence>
<dbReference type="Gene3D" id="3.40.50.720">
    <property type="entry name" value="NAD(P)-binding Rossmann-like Domain"/>
    <property type="match status" value="1"/>
</dbReference>